<proteinExistence type="predicted"/>
<accession>A0AAV9XFY1</accession>
<evidence type="ECO:0000313" key="3">
    <source>
        <dbReference type="Proteomes" id="UP001365542"/>
    </source>
</evidence>
<evidence type="ECO:0000313" key="2">
    <source>
        <dbReference type="EMBL" id="KAK6540784.1"/>
    </source>
</evidence>
<dbReference type="AlphaFoldDB" id="A0AAV9XFY1"/>
<name>A0AAV9XFY1_9PEZI</name>
<dbReference type="Proteomes" id="UP001365542">
    <property type="component" value="Unassembled WGS sequence"/>
</dbReference>
<comment type="caution">
    <text evidence="2">The sequence shown here is derived from an EMBL/GenBank/DDBJ whole genome shotgun (WGS) entry which is preliminary data.</text>
</comment>
<gene>
    <name evidence="2" type="ORF">TWF694_008174</name>
</gene>
<keyword evidence="1" id="KW-0732">Signal</keyword>
<protein>
    <submittedName>
        <fullName evidence="2">Uncharacterized protein</fullName>
    </submittedName>
</protein>
<dbReference type="EMBL" id="JAVHJO010000004">
    <property type="protein sequence ID" value="KAK6540784.1"/>
    <property type="molecule type" value="Genomic_DNA"/>
</dbReference>
<feature type="signal peptide" evidence="1">
    <location>
        <begin position="1"/>
        <end position="21"/>
    </location>
</feature>
<organism evidence="2 3">
    <name type="scientific">Orbilia ellipsospora</name>
    <dbReference type="NCBI Taxonomy" id="2528407"/>
    <lineage>
        <taxon>Eukaryota</taxon>
        <taxon>Fungi</taxon>
        <taxon>Dikarya</taxon>
        <taxon>Ascomycota</taxon>
        <taxon>Pezizomycotina</taxon>
        <taxon>Orbiliomycetes</taxon>
        <taxon>Orbiliales</taxon>
        <taxon>Orbiliaceae</taxon>
        <taxon>Orbilia</taxon>
    </lineage>
</organism>
<evidence type="ECO:0000256" key="1">
    <source>
        <dbReference type="SAM" id="SignalP"/>
    </source>
</evidence>
<feature type="chain" id="PRO_5043541605" evidence="1">
    <location>
        <begin position="22"/>
        <end position="346"/>
    </location>
</feature>
<keyword evidence="3" id="KW-1185">Reference proteome</keyword>
<reference evidence="2 3" key="1">
    <citation type="submission" date="2019-10" db="EMBL/GenBank/DDBJ databases">
        <authorList>
            <person name="Palmer J.M."/>
        </authorList>
    </citation>
    <scope>NUCLEOTIDE SEQUENCE [LARGE SCALE GENOMIC DNA]</scope>
    <source>
        <strain evidence="2 3">TWF694</strain>
    </source>
</reference>
<sequence>MKLPSFSAVGSGFLLAHLAIAQNVRVISRQSMHILWDLPTAHRLNDRIADMILGWRTEYRFGSDFNRAEEFGEDWRDDIKTMAEEAGEVPDYSEMHPAEQPYSLEDYPSYDEQIKALVGRIKLLMYKVHAAENSNADNLVFAGSFEGMNMETYKKDETNPLWIFDEDKIVGALNWLRWSVEKWQERQDKVGANIYFYAARHRLDPETMGKDQVTTVGLIDDLMNWLGDRVWIEEGATPEIIEWIFDAHSARMPNGARAHEVNFDSAAELVGGLNDLGDALFRLRADILGKLDTVLELLPAVAITDPLVEEIKEGVADLMQFWQFYQKSIVDIGRDVSEIIYVARTV</sequence>